<evidence type="ECO:0000259" key="4">
    <source>
        <dbReference type="PROSITE" id="PS50932"/>
    </source>
</evidence>
<dbReference type="PANTHER" id="PTHR30146">
    <property type="entry name" value="LACI-RELATED TRANSCRIPTIONAL REPRESSOR"/>
    <property type="match status" value="1"/>
</dbReference>
<dbReference type="PROSITE" id="PS50932">
    <property type="entry name" value="HTH_LACI_2"/>
    <property type="match status" value="1"/>
</dbReference>
<organism evidence="5 6">
    <name type="scientific">Alteromonas pelagimontana</name>
    <dbReference type="NCBI Taxonomy" id="1858656"/>
    <lineage>
        <taxon>Bacteria</taxon>
        <taxon>Pseudomonadati</taxon>
        <taxon>Pseudomonadota</taxon>
        <taxon>Gammaproteobacteria</taxon>
        <taxon>Alteromonadales</taxon>
        <taxon>Alteromonadaceae</taxon>
        <taxon>Alteromonas/Salinimonas group</taxon>
        <taxon>Alteromonas</taxon>
    </lineage>
</organism>
<dbReference type="Gene3D" id="3.40.50.2300">
    <property type="match status" value="2"/>
</dbReference>
<dbReference type="Proteomes" id="UP000219285">
    <property type="component" value="Chromosome"/>
</dbReference>
<accession>A0A6M4MBB9</accession>
<keyword evidence="1" id="KW-0805">Transcription regulation</keyword>
<dbReference type="InterPro" id="IPR046335">
    <property type="entry name" value="LacI/GalR-like_sensor"/>
</dbReference>
<keyword evidence="3" id="KW-0804">Transcription</keyword>
<dbReference type="SUPFAM" id="SSF47413">
    <property type="entry name" value="lambda repressor-like DNA-binding domains"/>
    <property type="match status" value="1"/>
</dbReference>
<dbReference type="PROSITE" id="PS00356">
    <property type="entry name" value="HTH_LACI_1"/>
    <property type="match status" value="1"/>
</dbReference>
<keyword evidence="2" id="KW-0238">DNA-binding</keyword>
<dbReference type="GO" id="GO:0003700">
    <property type="term" value="F:DNA-binding transcription factor activity"/>
    <property type="evidence" value="ECO:0007669"/>
    <property type="project" value="TreeGrafter"/>
</dbReference>
<name>A0A6M4MBB9_9ALTE</name>
<dbReference type="KEGG" id="apel:CA267_006530"/>
<dbReference type="GO" id="GO:0000976">
    <property type="term" value="F:transcription cis-regulatory region binding"/>
    <property type="evidence" value="ECO:0007669"/>
    <property type="project" value="TreeGrafter"/>
</dbReference>
<dbReference type="EMBL" id="CP052766">
    <property type="protein sequence ID" value="QJR80453.1"/>
    <property type="molecule type" value="Genomic_DNA"/>
</dbReference>
<evidence type="ECO:0000256" key="2">
    <source>
        <dbReference type="ARBA" id="ARBA00023125"/>
    </source>
</evidence>
<keyword evidence="6" id="KW-1185">Reference proteome</keyword>
<dbReference type="Pfam" id="PF00356">
    <property type="entry name" value="LacI"/>
    <property type="match status" value="1"/>
</dbReference>
<evidence type="ECO:0000256" key="1">
    <source>
        <dbReference type="ARBA" id="ARBA00023015"/>
    </source>
</evidence>
<reference evidence="6" key="1">
    <citation type="submission" date="2014-12" db="EMBL/GenBank/DDBJ databases">
        <title>Complete genome sequence of a multi-drug resistant Klebsiella pneumoniae.</title>
        <authorList>
            <person name="Hua X."/>
            <person name="Chen Q."/>
            <person name="Li X."/>
            <person name="Feng Y."/>
            <person name="Ruan Z."/>
            <person name="Yu Y."/>
        </authorList>
    </citation>
    <scope>NUCLEOTIDE SEQUENCE [LARGE SCALE GENOMIC DNA]</scope>
    <source>
        <strain evidence="6">5.12</strain>
    </source>
</reference>
<dbReference type="InterPro" id="IPR010982">
    <property type="entry name" value="Lambda_DNA-bd_dom_sf"/>
</dbReference>
<dbReference type="CDD" id="cd01392">
    <property type="entry name" value="HTH_LacI"/>
    <property type="match status" value="1"/>
</dbReference>
<dbReference type="PANTHER" id="PTHR30146:SF153">
    <property type="entry name" value="LACTOSE OPERON REPRESSOR"/>
    <property type="match status" value="1"/>
</dbReference>
<feature type="domain" description="HTH lacI-type" evidence="4">
    <location>
        <begin position="11"/>
        <end position="65"/>
    </location>
</feature>
<dbReference type="AlphaFoldDB" id="A0A6M4MBB9"/>
<proteinExistence type="predicted"/>
<dbReference type="FunFam" id="1.10.260.40:FF:000002">
    <property type="entry name" value="HTH-type transcriptional repressor PurR"/>
    <property type="match status" value="1"/>
</dbReference>
<dbReference type="InterPro" id="IPR028082">
    <property type="entry name" value="Peripla_BP_I"/>
</dbReference>
<dbReference type="Pfam" id="PF13377">
    <property type="entry name" value="Peripla_BP_3"/>
    <property type="match status" value="1"/>
</dbReference>
<dbReference type="Gene3D" id="1.10.260.40">
    <property type="entry name" value="lambda repressor-like DNA-binding domains"/>
    <property type="match status" value="1"/>
</dbReference>
<dbReference type="InterPro" id="IPR000843">
    <property type="entry name" value="HTH_LacI"/>
</dbReference>
<dbReference type="CDD" id="cd01545">
    <property type="entry name" value="PBP1_SalR"/>
    <property type="match status" value="1"/>
</dbReference>
<dbReference type="OrthoDB" id="9798934at2"/>
<evidence type="ECO:0000313" key="5">
    <source>
        <dbReference type="EMBL" id="QJR80453.1"/>
    </source>
</evidence>
<dbReference type="SMART" id="SM00354">
    <property type="entry name" value="HTH_LACI"/>
    <property type="match status" value="1"/>
</dbReference>
<sequence length="353" mass="38811">MYILRKDGVKTTIKDVAKLAGVSFKTVSRVINEEPSVKPDTAEKVHQAIAQLHYQPNTAARNLAGTKAYAIGYVYDNPNAYYIINMQNGILNECRNRGYELIIHPCNASSANVTDEILQMVKRSQLAGLVLSPPLSEMASVMDVLDDLDIPYVRIVSGSATKRSHRPCVFVHDRDAAKNIVDHMISLGHQRIAFISGDKGHRSTEERKLGYREALLDRGLSVDPELEIDGSYSFESGVKGLKSLLDLETPPSAIFACNDEIASGTLFAARLNGIDVPGKLAIAGFENSPFSRQTWPKLTTAAQPTDQIARQAAQTLIDIIQSARNVKFGSSGKVQHVHFHPELVIRESTYLPD</sequence>
<gene>
    <name evidence="5" type="ORF">CA267_006530</name>
</gene>
<dbReference type="SUPFAM" id="SSF53822">
    <property type="entry name" value="Periplasmic binding protein-like I"/>
    <property type="match status" value="1"/>
</dbReference>
<evidence type="ECO:0000256" key="3">
    <source>
        <dbReference type="ARBA" id="ARBA00023163"/>
    </source>
</evidence>
<reference evidence="5 6" key="2">
    <citation type="submission" date="2020-04" db="EMBL/GenBank/DDBJ databases">
        <title>Complete genome sequence of Alteromonas pelagimontana 5.12T.</title>
        <authorList>
            <person name="Sinha R.K."/>
            <person name="Krishnan K.P."/>
            <person name="Kurian J.P."/>
        </authorList>
    </citation>
    <scope>NUCLEOTIDE SEQUENCE [LARGE SCALE GENOMIC DNA]</scope>
    <source>
        <strain evidence="5 6">5.12</strain>
    </source>
</reference>
<evidence type="ECO:0000313" key="6">
    <source>
        <dbReference type="Proteomes" id="UP000219285"/>
    </source>
</evidence>
<protein>
    <submittedName>
        <fullName evidence="5">LacI family transcriptional regulator</fullName>
    </submittedName>
</protein>
<dbReference type="PRINTS" id="PR00036">
    <property type="entry name" value="HTHLACI"/>
</dbReference>